<organism evidence="1 2">
    <name type="scientific">Irpex rosettiformis</name>
    <dbReference type="NCBI Taxonomy" id="378272"/>
    <lineage>
        <taxon>Eukaryota</taxon>
        <taxon>Fungi</taxon>
        <taxon>Dikarya</taxon>
        <taxon>Basidiomycota</taxon>
        <taxon>Agaricomycotina</taxon>
        <taxon>Agaricomycetes</taxon>
        <taxon>Polyporales</taxon>
        <taxon>Irpicaceae</taxon>
        <taxon>Irpex</taxon>
    </lineage>
</organism>
<name>A0ACB8TZ56_9APHY</name>
<dbReference type="EMBL" id="MU274918">
    <property type="protein sequence ID" value="KAI0087377.1"/>
    <property type="molecule type" value="Genomic_DNA"/>
</dbReference>
<dbReference type="Proteomes" id="UP001055072">
    <property type="component" value="Unassembled WGS sequence"/>
</dbReference>
<evidence type="ECO:0000313" key="2">
    <source>
        <dbReference type="Proteomes" id="UP001055072"/>
    </source>
</evidence>
<sequence>MLLSTTIAARRAVGSPILFPCSYRNLPRHVRIPPINSCWNAHRTASTALPPPSTGGSQARISVIFSVLIAVGVASTAYGLYDFYNTLTMWPQEVRKDLRAGLKARNQGDLQLSERYLTRALDTASKLPLEQLSPDPHLKVSGIAIVLASVLEDQHKLKRAYDTYVAAFERLKSATGLTGSDKARAGAIAYKLGQLAESRDMQKEERSWYEAACKELLGAAGVPEKRGEGDKPVDLTELSLPTWVGKFQIVEPLRALANCYTRDGDHQLALTTLLLAVPLILGQSPRDAPTENLCIGADLMNTVAETLLEGPPTPEARQQAEHAVSQAIELIEVRRKRAATEIQGEVDYCELVMAAALFNWGALREMDEDLTRAKQLYQRSRKQSLDLKEHEGVIQAETALRRVDRLINKADSKSTTTQS</sequence>
<evidence type="ECO:0000313" key="1">
    <source>
        <dbReference type="EMBL" id="KAI0087377.1"/>
    </source>
</evidence>
<proteinExistence type="predicted"/>
<accession>A0ACB8TZ56</accession>
<comment type="caution">
    <text evidence="1">The sequence shown here is derived from an EMBL/GenBank/DDBJ whole genome shotgun (WGS) entry which is preliminary data.</text>
</comment>
<protein>
    <submittedName>
        <fullName evidence="1">Uncharacterized protein</fullName>
    </submittedName>
</protein>
<keyword evidence="2" id="KW-1185">Reference proteome</keyword>
<gene>
    <name evidence="1" type="ORF">BDY19DRAFT_955422</name>
</gene>
<reference evidence="1" key="1">
    <citation type="journal article" date="2021" name="Environ. Microbiol.">
        <title>Gene family expansions and transcriptome signatures uncover fungal adaptations to wood decay.</title>
        <authorList>
            <person name="Hage H."/>
            <person name="Miyauchi S."/>
            <person name="Viragh M."/>
            <person name="Drula E."/>
            <person name="Min B."/>
            <person name="Chaduli D."/>
            <person name="Navarro D."/>
            <person name="Favel A."/>
            <person name="Norest M."/>
            <person name="Lesage-Meessen L."/>
            <person name="Balint B."/>
            <person name="Merenyi Z."/>
            <person name="de Eugenio L."/>
            <person name="Morin E."/>
            <person name="Martinez A.T."/>
            <person name="Baldrian P."/>
            <person name="Stursova M."/>
            <person name="Martinez M.J."/>
            <person name="Novotny C."/>
            <person name="Magnuson J.K."/>
            <person name="Spatafora J.W."/>
            <person name="Maurice S."/>
            <person name="Pangilinan J."/>
            <person name="Andreopoulos W."/>
            <person name="LaButti K."/>
            <person name="Hundley H."/>
            <person name="Na H."/>
            <person name="Kuo A."/>
            <person name="Barry K."/>
            <person name="Lipzen A."/>
            <person name="Henrissat B."/>
            <person name="Riley R."/>
            <person name="Ahrendt S."/>
            <person name="Nagy L.G."/>
            <person name="Grigoriev I.V."/>
            <person name="Martin F."/>
            <person name="Rosso M.N."/>
        </authorList>
    </citation>
    <scope>NUCLEOTIDE SEQUENCE</scope>
    <source>
        <strain evidence="1">CBS 384.51</strain>
    </source>
</reference>